<comment type="caution">
    <text evidence="1">The sequence shown here is derived from an EMBL/GenBank/DDBJ whole genome shotgun (WGS) entry which is preliminary data.</text>
</comment>
<dbReference type="EMBL" id="JAPFFF010000051">
    <property type="protein sequence ID" value="KAK8839485.1"/>
    <property type="molecule type" value="Genomic_DNA"/>
</dbReference>
<evidence type="ECO:0000313" key="1">
    <source>
        <dbReference type="EMBL" id="KAK8839485.1"/>
    </source>
</evidence>
<keyword evidence="2" id="KW-1185">Reference proteome</keyword>
<reference evidence="1 2" key="1">
    <citation type="submission" date="2024-04" db="EMBL/GenBank/DDBJ databases">
        <title>Tritrichomonas musculus Genome.</title>
        <authorList>
            <person name="Alves-Ferreira E."/>
            <person name="Grigg M."/>
            <person name="Lorenzi H."/>
            <person name="Galac M."/>
        </authorList>
    </citation>
    <scope>NUCLEOTIDE SEQUENCE [LARGE SCALE GENOMIC DNA]</scope>
    <source>
        <strain evidence="1 2">EAF2021</strain>
    </source>
</reference>
<proteinExistence type="predicted"/>
<gene>
    <name evidence="1" type="ORF">M9Y10_031840</name>
</gene>
<sequence>MQSIANITENLTKQQIQIKSWAAQRTQTYPKVFGFKPYDLSMCALLDSYYPRKINFYLLNLEDLHNPKEIKENNAEEPKIIGNVDNTQEKFEEEIHKDRAEYLKEKKAENVVLEQAKEDKY</sequence>
<name>A0ABR2GZZ8_9EUKA</name>
<protein>
    <submittedName>
        <fullName evidence="1">Uncharacterized protein</fullName>
    </submittedName>
</protein>
<organism evidence="1 2">
    <name type="scientific">Tritrichomonas musculus</name>
    <dbReference type="NCBI Taxonomy" id="1915356"/>
    <lineage>
        <taxon>Eukaryota</taxon>
        <taxon>Metamonada</taxon>
        <taxon>Parabasalia</taxon>
        <taxon>Tritrichomonadida</taxon>
        <taxon>Tritrichomonadidae</taxon>
        <taxon>Tritrichomonas</taxon>
    </lineage>
</organism>
<evidence type="ECO:0000313" key="2">
    <source>
        <dbReference type="Proteomes" id="UP001470230"/>
    </source>
</evidence>
<accession>A0ABR2GZZ8</accession>
<dbReference type="Proteomes" id="UP001470230">
    <property type="component" value="Unassembled WGS sequence"/>
</dbReference>